<reference evidence="4 5" key="1">
    <citation type="journal article" date="2011" name="J. Bacteriol.">
        <title>Complete genome sequence of the cellulose-degrading bacterium Cellulosilyticum lentocellum.</title>
        <authorList>
            <consortium name="US DOE Joint Genome Institute"/>
            <person name="Miller D.A."/>
            <person name="Suen G."/>
            <person name="Bruce D."/>
            <person name="Copeland A."/>
            <person name="Cheng J.F."/>
            <person name="Detter C."/>
            <person name="Goodwin L.A."/>
            <person name="Han C.S."/>
            <person name="Hauser L.J."/>
            <person name="Land M.L."/>
            <person name="Lapidus A."/>
            <person name="Lucas S."/>
            <person name="Meincke L."/>
            <person name="Pitluck S."/>
            <person name="Tapia R."/>
            <person name="Teshima H."/>
            <person name="Woyke T."/>
            <person name="Fox B.G."/>
            <person name="Angert E.R."/>
            <person name="Currie C.R."/>
        </authorList>
    </citation>
    <scope>NUCLEOTIDE SEQUENCE [LARGE SCALE GENOMIC DNA]</scope>
    <source>
        <strain evidence="5">ATCC 49066 / DSM 5427 / NCIMB 11756 / RHM5</strain>
    </source>
</reference>
<organism evidence="4 5">
    <name type="scientific">Cellulosilyticum lentocellum (strain ATCC 49066 / DSM 5427 / NCIMB 11756 / RHM5)</name>
    <name type="common">Clostridium lentocellum</name>
    <dbReference type="NCBI Taxonomy" id="642492"/>
    <lineage>
        <taxon>Bacteria</taxon>
        <taxon>Bacillati</taxon>
        <taxon>Bacillota</taxon>
        <taxon>Clostridia</taxon>
        <taxon>Lachnospirales</taxon>
        <taxon>Cellulosilyticaceae</taxon>
        <taxon>Cellulosilyticum</taxon>
    </lineage>
</organism>
<keyword evidence="5" id="KW-1185">Reference proteome</keyword>
<dbReference type="InterPro" id="IPR029058">
    <property type="entry name" value="AB_hydrolase_fold"/>
</dbReference>
<dbReference type="HOGENOM" id="CLU_577083_0_0_9"/>
<dbReference type="InterPro" id="IPR001956">
    <property type="entry name" value="CBM3"/>
</dbReference>
<dbReference type="SUPFAM" id="SSF49384">
    <property type="entry name" value="Carbohydrate-binding domain"/>
    <property type="match status" value="1"/>
</dbReference>
<gene>
    <name evidence="4" type="ordered locus">Clole_2865</name>
</gene>
<evidence type="ECO:0000313" key="4">
    <source>
        <dbReference type="EMBL" id="ADZ84563.1"/>
    </source>
</evidence>
<accession>F2JL22</accession>
<evidence type="ECO:0000256" key="2">
    <source>
        <dbReference type="SAM" id="SignalP"/>
    </source>
</evidence>
<dbReference type="Pfam" id="PF00942">
    <property type="entry name" value="CBM_3"/>
    <property type="match status" value="1"/>
</dbReference>
<dbReference type="InterPro" id="IPR000801">
    <property type="entry name" value="Esterase-like"/>
</dbReference>
<dbReference type="eggNOG" id="COG2382">
    <property type="taxonomic scope" value="Bacteria"/>
</dbReference>
<sequence length="473" mass="52123">MNRKKMIGIIGSIVLATTNIVGNVLATTVNANNVQTVNAIYSSQIGIDVANTTTISETINQTYTVNATKTPIDLSKLEIRYYFNQSQDKEMNMWCDHAALQLNVAPWYSDLTSKVDMSIKKVNGKYLCTLKVNETGSLGVGTGSMNISIRMANKDWSKINGFSAYLAEILYDGNIISTTNYQEQNPSEGEQPSTGGSEPTQGNIYDVPINPYDVPSNFDKYIEGNLYGKLEKVSYYSKTTGTMRKCNIITPVNYSKDKTYPVLYLLHGIGGTEDEWLYGGANNIIGNLIKSGKAQEMIVVIPNIRANKNDGVPSNALSAENIAAFDNFINDLRSDLMPFIAQNYSIKTGPQNTAIAGLSMGGRESLFIGFSMLDTFGYIGAFSPAPGLLPDKGLNYPGQFRESEFTIPQGANVPKVVLICNGNTDSVVGTVPTYYHDTLVKNNVKHFWYTMNGDHNFGVWNNGLYHFCQYLFK</sequence>
<dbReference type="Gene3D" id="2.60.40.710">
    <property type="entry name" value="Endoglucanase-like"/>
    <property type="match status" value="1"/>
</dbReference>
<dbReference type="SUPFAM" id="SSF53474">
    <property type="entry name" value="alpha/beta-Hydrolases"/>
    <property type="match status" value="1"/>
</dbReference>
<dbReference type="AlphaFoldDB" id="F2JL22"/>
<dbReference type="KEGG" id="cle:Clole_2865"/>
<dbReference type="PANTHER" id="PTHR48098:SF1">
    <property type="entry name" value="DIACYLGLYCEROL ACYLTRANSFERASE_MYCOLYLTRANSFERASE AG85A"/>
    <property type="match status" value="1"/>
</dbReference>
<dbReference type="GO" id="GO:0030248">
    <property type="term" value="F:cellulose binding"/>
    <property type="evidence" value="ECO:0007669"/>
    <property type="project" value="InterPro"/>
</dbReference>
<feature type="compositionally biased region" description="Polar residues" evidence="1">
    <location>
        <begin position="180"/>
        <end position="203"/>
    </location>
</feature>
<dbReference type="InterPro" id="IPR008965">
    <property type="entry name" value="CBM2/CBM3_carb-bd_dom_sf"/>
</dbReference>
<feature type="domain" description="CBM3" evidence="3">
    <location>
        <begin position="51"/>
        <end position="122"/>
    </location>
</feature>
<dbReference type="Pfam" id="PF00756">
    <property type="entry name" value="Esterase"/>
    <property type="match status" value="1"/>
</dbReference>
<dbReference type="EMBL" id="CP002582">
    <property type="protein sequence ID" value="ADZ84563.1"/>
    <property type="molecule type" value="Genomic_DNA"/>
</dbReference>
<feature type="chain" id="PRO_5003284085" evidence="2">
    <location>
        <begin position="27"/>
        <end position="473"/>
    </location>
</feature>
<proteinExistence type="predicted"/>
<dbReference type="Proteomes" id="UP000008467">
    <property type="component" value="Chromosome"/>
</dbReference>
<dbReference type="InterPro" id="IPR036966">
    <property type="entry name" value="CBM3_sf"/>
</dbReference>
<dbReference type="PANTHER" id="PTHR48098">
    <property type="entry name" value="ENTEROCHELIN ESTERASE-RELATED"/>
    <property type="match status" value="1"/>
</dbReference>
<feature type="signal peptide" evidence="2">
    <location>
        <begin position="1"/>
        <end position="26"/>
    </location>
</feature>
<evidence type="ECO:0000313" key="5">
    <source>
        <dbReference type="Proteomes" id="UP000008467"/>
    </source>
</evidence>
<evidence type="ECO:0000259" key="3">
    <source>
        <dbReference type="Pfam" id="PF00942"/>
    </source>
</evidence>
<dbReference type="GO" id="GO:0016747">
    <property type="term" value="F:acyltransferase activity, transferring groups other than amino-acyl groups"/>
    <property type="evidence" value="ECO:0007669"/>
    <property type="project" value="TreeGrafter"/>
</dbReference>
<dbReference type="RefSeq" id="WP_013657844.1">
    <property type="nucleotide sequence ID" value="NC_015275.1"/>
</dbReference>
<dbReference type="GO" id="GO:0005975">
    <property type="term" value="P:carbohydrate metabolic process"/>
    <property type="evidence" value="ECO:0007669"/>
    <property type="project" value="InterPro"/>
</dbReference>
<name>F2JL22_CELLD</name>
<evidence type="ECO:0000256" key="1">
    <source>
        <dbReference type="SAM" id="MobiDB-lite"/>
    </source>
</evidence>
<keyword evidence="2" id="KW-0732">Signal</keyword>
<feature type="region of interest" description="Disordered" evidence="1">
    <location>
        <begin position="180"/>
        <end position="205"/>
    </location>
</feature>
<dbReference type="Gene3D" id="3.40.50.1820">
    <property type="entry name" value="alpha/beta hydrolase"/>
    <property type="match status" value="1"/>
</dbReference>
<protein>
    <submittedName>
        <fullName evidence="4">Esterase</fullName>
    </submittedName>
</protein>
<dbReference type="STRING" id="642492.Clole_2865"/>
<dbReference type="InterPro" id="IPR050583">
    <property type="entry name" value="Mycobacterial_A85_antigen"/>
</dbReference>